<dbReference type="PANTHER" id="PTHR36483">
    <property type="entry name" value="OS02G0130700 PROTEIN"/>
    <property type="match status" value="1"/>
</dbReference>
<comment type="caution">
    <text evidence="2">The sequence shown here is derived from an EMBL/GenBank/DDBJ whole genome shotgun (WGS) entry which is preliminary data.</text>
</comment>
<evidence type="ECO:0000313" key="2">
    <source>
        <dbReference type="EMBL" id="KAG2569925.1"/>
    </source>
</evidence>
<feature type="signal peptide" evidence="1">
    <location>
        <begin position="1"/>
        <end position="21"/>
    </location>
</feature>
<dbReference type="Proteomes" id="UP000823388">
    <property type="component" value="Chromosome 7N"/>
</dbReference>
<gene>
    <name evidence="2" type="ORF">PVAP13_7NG420300</name>
</gene>
<keyword evidence="1" id="KW-0732">Signal</keyword>
<evidence type="ECO:0000313" key="3">
    <source>
        <dbReference type="Proteomes" id="UP000823388"/>
    </source>
</evidence>
<proteinExistence type="predicted"/>
<reference evidence="2" key="1">
    <citation type="submission" date="2020-05" db="EMBL/GenBank/DDBJ databases">
        <title>WGS assembly of Panicum virgatum.</title>
        <authorList>
            <person name="Lovell J.T."/>
            <person name="Jenkins J."/>
            <person name="Shu S."/>
            <person name="Juenger T.E."/>
            <person name="Schmutz J."/>
        </authorList>
    </citation>
    <scope>NUCLEOTIDE SEQUENCE</scope>
    <source>
        <strain evidence="2">AP13</strain>
    </source>
</reference>
<dbReference type="AlphaFoldDB" id="A0A8T0Q966"/>
<feature type="chain" id="PRO_5035750337" evidence="1">
    <location>
        <begin position="22"/>
        <end position="121"/>
    </location>
</feature>
<protein>
    <submittedName>
        <fullName evidence="2">Uncharacterized protein</fullName>
    </submittedName>
</protein>
<name>A0A8T0Q966_PANVG</name>
<accession>A0A8T0Q966</accession>
<dbReference type="PANTHER" id="PTHR36483:SF1">
    <property type="entry name" value="OS02G0130700 PROTEIN"/>
    <property type="match status" value="1"/>
</dbReference>
<dbReference type="EMBL" id="CM029050">
    <property type="protein sequence ID" value="KAG2569925.1"/>
    <property type="molecule type" value="Genomic_DNA"/>
</dbReference>
<sequence length="121" mass="12877">MEGTRRAAAACCVLLIVLVSGHHHQQQQQVAAMTKFCRCYNKCYADCRTTRGPYPCNFECLQDCINGQPPASPADCNIVCLIRVCGVMETAMGAPGDAEACLSACTKKLGGAFEPSAAKTN</sequence>
<evidence type="ECO:0000256" key="1">
    <source>
        <dbReference type="SAM" id="SignalP"/>
    </source>
</evidence>
<organism evidence="2 3">
    <name type="scientific">Panicum virgatum</name>
    <name type="common">Blackwell switchgrass</name>
    <dbReference type="NCBI Taxonomy" id="38727"/>
    <lineage>
        <taxon>Eukaryota</taxon>
        <taxon>Viridiplantae</taxon>
        <taxon>Streptophyta</taxon>
        <taxon>Embryophyta</taxon>
        <taxon>Tracheophyta</taxon>
        <taxon>Spermatophyta</taxon>
        <taxon>Magnoliopsida</taxon>
        <taxon>Liliopsida</taxon>
        <taxon>Poales</taxon>
        <taxon>Poaceae</taxon>
        <taxon>PACMAD clade</taxon>
        <taxon>Panicoideae</taxon>
        <taxon>Panicodae</taxon>
        <taxon>Paniceae</taxon>
        <taxon>Panicinae</taxon>
        <taxon>Panicum</taxon>
        <taxon>Panicum sect. Hiantes</taxon>
    </lineage>
</organism>
<keyword evidence="3" id="KW-1185">Reference proteome</keyword>